<dbReference type="eggNOG" id="COG1670">
    <property type="taxonomic scope" value="Bacteria"/>
</dbReference>
<dbReference type="RefSeq" id="WP_015780380.1">
    <property type="nucleotide sequence ID" value="NC_013169.1"/>
</dbReference>
<sequence>MDLPAPLILTTERCRVEALTPADAEVVFAYRSQPEVCRYLGHAAWTDLDQAREWITDSPAEGGGRLGIHADGVLVGDVMLRARPAAAVDGASAPAHVASLGYALHPDHQGKGLAREAVGAVVQAGFERWGLHRIEARVFTGARPSSRLLADLGFTREGVLRQVVWSREGTWFDDEVWARLV</sequence>
<dbReference type="GO" id="GO:0008999">
    <property type="term" value="F:protein-N-terminal-alanine acetyltransferase activity"/>
    <property type="evidence" value="ECO:0007669"/>
    <property type="project" value="TreeGrafter"/>
</dbReference>
<evidence type="ECO:0000259" key="1">
    <source>
        <dbReference type="PROSITE" id="PS51186"/>
    </source>
</evidence>
<dbReference type="Proteomes" id="UP000006666">
    <property type="component" value="Chromosome"/>
</dbReference>
<dbReference type="SUPFAM" id="SSF55729">
    <property type="entry name" value="Acyl-CoA N-acyltransferases (Nat)"/>
    <property type="match status" value="1"/>
</dbReference>
<accession>C7NFU6</accession>
<dbReference type="EMBL" id="CP001686">
    <property type="protein sequence ID" value="ACV07454.1"/>
    <property type="molecule type" value="Genomic_DNA"/>
</dbReference>
<evidence type="ECO:0000313" key="3">
    <source>
        <dbReference type="Proteomes" id="UP000006666"/>
    </source>
</evidence>
<dbReference type="Pfam" id="PF13302">
    <property type="entry name" value="Acetyltransf_3"/>
    <property type="match status" value="1"/>
</dbReference>
<dbReference type="HOGENOM" id="CLU_013985_3_6_11"/>
<keyword evidence="3" id="KW-1185">Reference proteome</keyword>
<dbReference type="AlphaFoldDB" id="C7NFU6"/>
<dbReference type="InterPro" id="IPR051531">
    <property type="entry name" value="N-acetyltransferase"/>
</dbReference>
<dbReference type="STRING" id="478801.Ksed_24900"/>
<dbReference type="PANTHER" id="PTHR43792:SF9">
    <property type="entry name" value="RIBOSOMAL-PROTEIN-ALANINE ACETYLTRANSFERASE"/>
    <property type="match status" value="1"/>
</dbReference>
<protein>
    <submittedName>
        <fullName evidence="2">Acetyltransferase, ribosomal protein N-acetylase</fullName>
    </submittedName>
</protein>
<dbReference type="GO" id="GO:0005840">
    <property type="term" value="C:ribosome"/>
    <property type="evidence" value="ECO:0007669"/>
    <property type="project" value="UniProtKB-KW"/>
</dbReference>
<evidence type="ECO:0000313" key="2">
    <source>
        <dbReference type="EMBL" id="ACV07454.1"/>
    </source>
</evidence>
<dbReference type="Gene3D" id="3.40.630.30">
    <property type="match status" value="1"/>
</dbReference>
<organism evidence="2 3">
    <name type="scientific">Kytococcus sedentarius (strain ATCC 14392 / DSM 20547 / JCM 11482 / CCUG 33030 / NBRC 15357 / NCTC 11040 / CCM 314 / 541)</name>
    <name type="common">Micrococcus sedentarius</name>
    <dbReference type="NCBI Taxonomy" id="478801"/>
    <lineage>
        <taxon>Bacteria</taxon>
        <taxon>Bacillati</taxon>
        <taxon>Actinomycetota</taxon>
        <taxon>Actinomycetes</taxon>
        <taxon>Micrococcales</taxon>
        <taxon>Kytococcaceae</taxon>
        <taxon>Kytococcus</taxon>
    </lineage>
</organism>
<name>C7NFU6_KYTSD</name>
<reference evidence="2 3" key="1">
    <citation type="journal article" date="2009" name="Stand. Genomic Sci.">
        <title>Complete genome sequence of Kytococcus sedentarius type strain (541).</title>
        <authorList>
            <person name="Sims D."/>
            <person name="Brettin T."/>
            <person name="Detter J.C."/>
            <person name="Han C."/>
            <person name="Lapidus A."/>
            <person name="Copeland A."/>
            <person name="Glavina Del Rio T."/>
            <person name="Nolan M."/>
            <person name="Chen F."/>
            <person name="Lucas S."/>
            <person name="Tice H."/>
            <person name="Cheng J.F."/>
            <person name="Bruce D."/>
            <person name="Goodwin L."/>
            <person name="Pitluck S."/>
            <person name="Ovchinnikova G."/>
            <person name="Pati A."/>
            <person name="Ivanova N."/>
            <person name="Mavrommatis K."/>
            <person name="Chen A."/>
            <person name="Palaniappan K."/>
            <person name="D'haeseleer P."/>
            <person name="Chain P."/>
            <person name="Bristow J."/>
            <person name="Eisen J.A."/>
            <person name="Markowitz V."/>
            <person name="Hugenholtz P."/>
            <person name="Schneider S."/>
            <person name="Goker M."/>
            <person name="Pukall R."/>
            <person name="Kyrpides N.C."/>
            <person name="Klenk H.P."/>
        </authorList>
    </citation>
    <scope>NUCLEOTIDE SEQUENCE [LARGE SCALE GENOMIC DNA]</scope>
    <source>
        <strain evidence="3">ATCC 14392 / DSM 20547 / JCM 11482 / CCUG 33030 / NBRC 15357 / NCTC 11040 / CCM 314 / 541</strain>
    </source>
</reference>
<keyword evidence="2" id="KW-0687">Ribonucleoprotein</keyword>
<feature type="domain" description="N-acetyltransferase" evidence="1">
    <location>
        <begin position="14"/>
        <end position="181"/>
    </location>
</feature>
<keyword evidence="2" id="KW-0689">Ribosomal protein</keyword>
<dbReference type="InterPro" id="IPR000182">
    <property type="entry name" value="GNAT_dom"/>
</dbReference>
<dbReference type="KEGG" id="kse:Ksed_24900"/>
<proteinExistence type="predicted"/>
<dbReference type="PANTHER" id="PTHR43792">
    <property type="entry name" value="GNAT FAMILY, PUTATIVE (AFU_ORTHOLOGUE AFUA_3G00765)-RELATED-RELATED"/>
    <property type="match status" value="1"/>
</dbReference>
<dbReference type="InterPro" id="IPR016181">
    <property type="entry name" value="Acyl_CoA_acyltransferase"/>
</dbReference>
<gene>
    <name evidence="2" type="ordered locus">Ksed_24900</name>
</gene>
<dbReference type="PROSITE" id="PS51186">
    <property type="entry name" value="GNAT"/>
    <property type="match status" value="1"/>
</dbReference>
<dbReference type="GO" id="GO:0005737">
    <property type="term" value="C:cytoplasm"/>
    <property type="evidence" value="ECO:0007669"/>
    <property type="project" value="TreeGrafter"/>
</dbReference>